<feature type="compositionally biased region" description="Polar residues" evidence="1">
    <location>
        <begin position="282"/>
        <end position="292"/>
    </location>
</feature>
<feature type="compositionally biased region" description="Polar residues" evidence="1">
    <location>
        <begin position="115"/>
        <end position="128"/>
    </location>
</feature>
<reference evidence="2 3" key="1">
    <citation type="submission" date="2024-01" db="EMBL/GenBank/DDBJ databases">
        <title>The genomes of 5 underutilized Papilionoideae crops provide insights into root nodulation and disease resistance.</title>
        <authorList>
            <person name="Yuan L."/>
        </authorList>
    </citation>
    <scope>NUCLEOTIDE SEQUENCE [LARGE SCALE GENOMIC DNA]</scope>
    <source>
        <strain evidence="2">LY-2023</strain>
        <tissue evidence="2">Leaf</tissue>
    </source>
</reference>
<accession>A0AAN9I8L4</accession>
<comment type="caution">
    <text evidence="2">The sequence shown here is derived from an EMBL/GenBank/DDBJ whole genome shotgun (WGS) entry which is preliminary data.</text>
</comment>
<dbReference type="Proteomes" id="UP001359559">
    <property type="component" value="Unassembled WGS sequence"/>
</dbReference>
<protein>
    <submittedName>
        <fullName evidence="2">Uncharacterized protein</fullName>
    </submittedName>
</protein>
<feature type="region of interest" description="Disordered" evidence="1">
    <location>
        <begin position="88"/>
        <end position="132"/>
    </location>
</feature>
<feature type="compositionally biased region" description="Basic and acidic residues" evidence="1">
    <location>
        <begin position="224"/>
        <end position="237"/>
    </location>
</feature>
<evidence type="ECO:0000313" key="2">
    <source>
        <dbReference type="EMBL" id="KAK7271583.1"/>
    </source>
</evidence>
<dbReference type="PANTHER" id="PTHR36373">
    <property type="entry name" value="EXPRESSED PROTEIN"/>
    <property type="match status" value="1"/>
</dbReference>
<feature type="region of interest" description="Disordered" evidence="1">
    <location>
        <begin position="251"/>
        <end position="292"/>
    </location>
</feature>
<evidence type="ECO:0000313" key="3">
    <source>
        <dbReference type="Proteomes" id="UP001359559"/>
    </source>
</evidence>
<keyword evidence="3" id="KW-1185">Reference proteome</keyword>
<feature type="compositionally biased region" description="Basic and acidic residues" evidence="1">
    <location>
        <begin position="272"/>
        <end position="281"/>
    </location>
</feature>
<evidence type="ECO:0000256" key="1">
    <source>
        <dbReference type="SAM" id="MobiDB-lite"/>
    </source>
</evidence>
<dbReference type="PANTHER" id="PTHR36373:SF1">
    <property type="entry name" value="EXPRESSED PROTEIN"/>
    <property type="match status" value="1"/>
</dbReference>
<sequence>MEPAKIDWKRLEWHFVEDEFYEHINAPKWVDFSSLDHSLDTDDEAWFCKPDCKHPKTVEDFLRSTTTPSKKAFSPVYVSENLPCGDQNRRDVKIKRRVPALSSNSPLDDTRFNQDSENQNPNLFTPTVNPLKPMKASIKSSEEKKKPVDDTFHDHKVVPSLRSTLSAKNLFMGRPILNQITEFCYELKKLATRVRERENAENLSSTESEDIVEKTTNHTQALAESEKKEKERKPLLEVSKAERLEGLCVKGNQLRKNRPDEAENMPITLDPENLKHKREESLQQIRTNPPSPQCFSTARGINKTTPSKESKSRLMERGIEEIEQNKELVKESLADKSRSIAIVDARETKALDMFWFLKPCTLSD</sequence>
<name>A0AAN9I8L4_CLITE</name>
<proteinExistence type="predicted"/>
<dbReference type="AlphaFoldDB" id="A0AAN9I8L4"/>
<dbReference type="EMBL" id="JAYKXN010000007">
    <property type="protein sequence ID" value="KAK7271583.1"/>
    <property type="molecule type" value="Genomic_DNA"/>
</dbReference>
<feature type="region of interest" description="Disordered" evidence="1">
    <location>
        <begin position="197"/>
        <end position="237"/>
    </location>
</feature>
<gene>
    <name evidence="2" type="ORF">RJT34_27610</name>
</gene>
<organism evidence="2 3">
    <name type="scientific">Clitoria ternatea</name>
    <name type="common">Butterfly pea</name>
    <dbReference type="NCBI Taxonomy" id="43366"/>
    <lineage>
        <taxon>Eukaryota</taxon>
        <taxon>Viridiplantae</taxon>
        <taxon>Streptophyta</taxon>
        <taxon>Embryophyta</taxon>
        <taxon>Tracheophyta</taxon>
        <taxon>Spermatophyta</taxon>
        <taxon>Magnoliopsida</taxon>
        <taxon>eudicotyledons</taxon>
        <taxon>Gunneridae</taxon>
        <taxon>Pentapetalae</taxon>
        <taxon>rosids</taxon>
        <taxon>fabids</taxon>
        <taxon>Fabales</taxon>
        <taxon>Fabaceae</taxon>
        <taxon>Papilionoideae</taxon>
        <taxon>50 kb inversion clade</taxon>
        <taxon>NPAAA clade</taxon>
        <taxon>indigoferoid/millettioid clade</taxon>
        <taxon>Phaseoleae</taxon>
        <taxon>Clitoria</taxon>
    </lineage>
</organism>